<dbReference type="Proteomes" id="UP000001593">
    <property type="component" value="Unassembled WGS sequence"/>
</dbReference>
<evidence type="ECO:0000259" key="1">
    <source>
        <dbReference type="PROSITE" id="PS50004"/>
    </source>
</evidence>
<dbReference type="PhylomeDB" id="A7RL63"/>
<reference evidence="2 3" key="1">
    <citation type="journal article" date="2007" name="Science">
        <title>Sea anemone genome reveals ancestral eumetazoan gene repertoire and genomic organization.</title>
        <authorList>
            <person name="Putnam N.H."/>
            <person name="Srivastava M."/>
            <person name="Hellsten U."/>
            <person name="Dirks B."/>
            <person name="Chapman J."/>
            <person name="Salamov A."/>
            <person name="Terry A."/>
            <person name="Shapiro H."/>
            <person name="Lindquist E."/>
            <person name="Kapitonov V.V."/>
            <person name="Jurka J."/>
            <person name="Genikhovich G."/>
            <person name="Grigoriev I.V."/>
            <person name="Lucas S.M."/>
            <person name="Steele R.E."/>
            <person name="Finnerty J.R."/>
            <person name="Technau U."/>
            <person name="Martindale M.Q."/>
            <person name="Rokhsar D.S."/>
        </authorList>
    </citation>
    <scope>NUCLEOTIDE SEQUENCE [LARGE SCALE GENOMIC DNA]</scope>
    <source>
        <strain evidence="3">CH2 X CH6</strain>
    </source>
</reference>
<evidence type="ECO:0000313" key="3">
    <source>
        <dbReference type="Proteomes" id="UP000001593"/>
    </source>
</evidence>
<keyword evidence="3" id="KW-1185">Reference proteome</keyword>
<dbReference type="PANTHER" id="PTHR46129">
    <property type="entry name" value="SYNAPTOTAGMIN 14, ISOFORM D"/>
    <property type="match status" value="1"/>
</dbReference>
<dbReference type="Gene3D" id="2.60.40.150">
    <property type="entry name" value="C2 domain"/>
    <property type="match status" value="1"/>
</dbReference>
<gene>
    <name evidence="2" type="ORF">NEMVEDRAFT_v1g85537</name>
</gene>
<sequence length="146" mass="17288">SITEDPIPEILLSLEYRGLTRKLVAEVVKTRNLGLWTESKPCDLYVDLTLKDKDRRVLRVCRTSVKRHVIDIENNEMFMFRLNNERMKEVTLIFSVVRVSDVRKKEEVLGSCAFGRDTSGQQQAEHWDNMLKDEARVEYRWHTLYK</sequence>
<dbReference type="PANTHER" id="PTHR46129:SF2">
    <property type="entry name" value="SYNAPTOTAGMIN 14, ISOFORM D"/>
    <property type="match status" value="1"/>
</dbReference>
<dbReference type="STRING" id="45351.A7RL63"/>
<dbReference type="Pfam" id="PF00168">
    <property type="entry name" value="C2"/>
    <property type="match status" value="1"/>
</dbReference>
<dbReference type="AlphaFoldDB" id="A7RL63"/>
<dbReference type="EMBL" id="DS469517">
    <property type="protein sequence ID" value="EDO47876.1"/>
    <property type="molecule type" value="Genomic_DNA"/>
</dbReference>
<proteinExistence type="predicted"/>
<name>A7RL63_NEMVE</name>
<feature type="non-terminal residue" evidence="2">
    <location>
        <position position="1"/>
    </location>
</feature>
<dbReference type="InParanoid" id="A7RL63"/>
<dbReference type="PROSITE" id="PS50004">
    <property type="entry name" value="C2"/>
    <property type="match status" value="1"/>
</dbReference>
<dbReference type="InterPro" id="IPR035892">
    <property type="entry name" value="C2_domain_sf"/>
</dbReference>
<protein>
    <recommendedName>
        <fullName evidence="1">C2 domain-containing protein</fullName>
    </recommendedName>
</protein>
<evidence type="ECO:0000313" key="2">
    <source>
        <dbReference type="EMBL" id="EDO47876.1"/>
    </source>
</evidence>
<organism evidence="2 3">
    <name type="scientific">Nematostella vectensis</name>
    <name type="common">Starlet sea anemone</name>
    <dbReference type="NCBI Taxonomy" id="45351"/>
    <lineage>
        <taxon>Eukaryota</taxon>
        <taxon>Metazoa</taxon>
        <taxon>Cnidaria</taxon>
        <taxon>Anthozoa</taxon>
        <taxon>Hexacorallia</taxon>
        <taxon>Actiniaria</taxon>
        <taxon>Edwardsiidae</taxon>
        <taxon>Nematostella</taxon>
    </lineage>
</organism>
<dbReference type="eggNOG" id="KOG1028">
    <property type="taxonomic scope" value="Eukaryota"/>
</dbReference>
<dbReference type="InterPro" id="IPR043541">
    <property type="entry name" value="SYT14/14L/16"/>
</dbReference>
<feature type="domain" description="C2" evidence="1">
    <location>
        <begin position="6"/>
        <end position="142"/>
    </location>
</feature>
<accession>A7RL63</accession>
<dbReference type="InterPro" id="IPR000008">
    <property type="entry name" value="C2_dom"/>
</dbReference>
<dbReference type="HOGENOM" id="CLU_023008_5_1_1"/>
<dbReference type="SUPFAM" id="SSF49562">
    <property type="entry name" value="C2 domain (Calcium/lipid-binding domain, CaLB)"/>
    <property type="match status" value="1"/>
</dbReference>